<protein>
    <submittedName>
        <fullName evidence="3">3393_t:CDS:1</fullName>
    </submittedName>
</protein>
<gene>
    <name evidence="3" type="ORF">FWILDA_LOCUS11657</name>
</gene>
<keyword evidence="4" id="KW-1185">Reference proteome</keyword>
<dbReference type="OrthoDB" id="2428883at2759"/>
<dbReference type="AlphaFoldDB" id="A0A9W4SXV6"/>
<proteinExistence type="predicted"/>
<feature type="coiled-coil region" evidence="1">
    <location>
        <begin position="203"/>
        <end position="230"/>
    </location>
</feature>
<feature type="region of interest" description="Disordered" evidence="2">
    <location>
        <begin position="33"/>
        <end position="68"/>
    </location>
</feature>
<feature type="compositionally biased region" description="Low complexity" evidence="2">
    <location>
        <begin position="46"/>
        <end position="55"/>
    </location>
</feature>
<dbReference type="Proteomes" id="UP001153678">
    <property type="component" value="Unassembled WGS sequence"/>
</dbReference>
<evidence type="ECO:0000313" key="3">
    <source>
        <dbReference type="EMBL" id="CAI2184597.1"/>
    </source>
</evidence>
<dbReference type="EMBL" id="CAMKVN010003390">
    <property type="protein sequence ID" value="CAI2184597.1"/>
    <property type="molecule type" value="Genomic_DNA"/>
</dbReference>
<evidence type="ECO:0000256" key="2">
    <source>
        <dbReference type="SAM" id="MobiDB-lite"/>
    </source>
</evidence>
<evidence type="ECO:0000256" key="1">
    <source>
        <dbReference type="SAM" id="Coils"/>
    </source>
</evidence>
<feature type="region of interest" description="Disordered" evidence="2">
    <location>
        <begin position="151"/>
        <end position="200"/>
    </location>
</feature>
<name>A0A9W4SXV6_9GLOM</name>
<feature type="region of interest" description="Disordered" evidence="2">
    <location>
        <begin position="378"/>
        <end position="425"/>
    </location>
</feature>
<accession>A0A9W4SXV6</accession>
<sequence>MDNYRRPKDVVLPTPGPIPEHIRKATIKIIIQQRQQERIKRKKNSSDNSSQNNNNVAFQQEEEGGDKAITKIKTAVTVTTNSEVNGIDLNKKINGHFNTQAISGSDDRMAVDQEDDLEKGSLNFNEIISNNKNNMDYAEEIISPSRNQESLNNELINPEPPPEPPDDGNGESSSSKKNSEKSILKGQNDNKEEEASDDSLPDEEFIVNKLEELKAKKKRLCQQLRDAIAKQDKKDPVVAINEPINKLKGETSANNNTGIPEQPHRVDRHNIQSTGYIPSNRDQYDSNYSSPYNHHEGDVTAFHHQLPLRIKRTNEQTSPPLGPMNKRIRHPPNGMHYESMIHSVSSMYGPPPTGPSAMTGNGMMGRGREDPYSYYHRNEFRPPPPTAPYIDRTYGRGPINNMRRLSGNLPTRSPIRPPDRPRGRY</sequence>
<feature type="compositionally biased region" description="Acidic residues" evidence="2">
    <location>
        <begin position="191"/>
        <end position="200"/>
    </location>
</feature>
<feature type="region of interest" description="Disordered" evidence="2">
    <location>
        <begin position="248"/>
        <end position="283"/>
    </location>
</feature>
<keyword evidence="1" id="KW-0175">Coiled coil</keyword>
<comment type="caution">
    <text evidence="3">The sequence shown here is derived from an EMBL/GenBank/DDBJ whole genome shotgun (WGS) entry which is preliminary data.</text>
</comment>
<evidence type="ECO:0000313" key="4">
    <source>
        <dbReference type="Proteomes" id="UP001153678"/>
    </source>
</evidence>
<feature type="compositionally biased region" description="Polar residues" evidence="2">
    <location>
        <begin position="271"/>
        <end position="283"/>
    </location>
</feature>
<reference evidence="3" key="1">
    <citation type="submission" date="2022-08" db="EMBL/GenBank/DDBJ databases">
        <authorList>
            <person name="Kallberg Y."/>
            <person name="Tangrot J."/>
            <person name="Rosling A."/>
        </authorList>
    </citation>
    <scope>NUCLEOTIDE SEQUENCE</scope>
    <source>
        <strain evidence="3">Wild A</strain>
    </source>
</reference>
<organism evidence="3 4">
    <name type="scientific">Funneliformis geosporum</name>
    <dbReference type="NCBI Taxonomy" id="1117311"/>
    <lineage>
        <taxon>Eukaryota</taxon>
        <taxon>Fungi</taxon>
        <taxon>Fungi incertae sedis</taxon>
        <taxon>Mucoromycota</taxon>
        <taxon>Glomeromycotina</taxon>
        <taxon>Glomeromycetes</taxon>
        <taxon>Glomerales</taxon>
        <taxon>Glomeraceae</taxon>
        <taxon>Funneliformis</taxon>
    </lineage>
</organism>